<comment type="caution">
    <text evidence="1">The sequence shown here is derived from an EMBL/GenBank/DDBJ whole genome shotgun (WGS) entry which is preliminary data.</text>
</comment>
<reference evidence="1 2" key="1">
    <citation type="journal article" date="2022" name="Plant J.">
        <title>Chromosome-level genome of Camellia lanceoleosa provides a valuable resource for understanding genome evolution and self-incompatibility.</title>
        <authorList>
            <person name="Gong W."/>
            <person name="Xiao S."/>
            <person name="Wang L."/>
            <person name="Liao Z."/>
            <person name="Chang Y."/>
            <person name="Mo W."/>
            <person name="Hu G."/>
            <person name="Li W."/>
            <person name="Zhao G."/>
            <person name="Zhu H."/>
            <person name="Hu X."/>
            <person name="Ji K."/>
            <person name="Xiang X."/>
            <person name="Song Q."/>
            <person name="Yuan D."/>
            <person name="Jin S."/>
            <person name="Zhang L."/>
        </authorList>
    </citation>
    <scope>NUCLEOTIDE SEQUENCE [LARGE SCALE GENOMIC DNA]</scope>
    <source>
        <strain evidence="1">SQ_2022a</strain>
    </source>
</reference>
<evidence type="ECO:0000313" key="2">
    <source>
        <dbReference type="Proteomes" id="UP001060215"/>
    </source>
</evidence>
<dbReference type="Proteomes" id="UP001060215">
    <property type="component" value="Chromosome 3"/>
</dbReference>
<name>A0ACC0IMZ5_9ERIC</name>
<protein>
    <submittedName>
        <fullName evidence="1">Uncharacterized protein</fullName>
    </submittedName>
</protein>
<sequence>MSCSSASKVCRMIAEALEASSISPLRKFTQEATSTSSPKHHIGDAKFFTSLESEGHDTVQHNTCHRRHIRVVKFVEKLAEWDWTVLFGGLTQQNVLLGGVISSIGWEAIGDGFKGEVRQANKRSGASGLEQAFVVVLSVDKGYVEAFGVKKL</sequence>
<gene>
    <name evidence="1" type="ORF">LOK49_LG02G02950</name>
</gene>
<dbReference type="EMBL" id="CM045760">
    <property type="protein sequence ID" value="KAI8026810.1"/>
    <property type="molecule type" value="Genomic_DNA"/>
</dbReference>
<proteinExistence type="predicted"/>
<evidence type="ECO:0000313" key="1">
    <source>
        <dbReference type="EMBL" id="KAI8026810.1"/>
    </source>
</evidence>
<organism evidence="1 2">
    <name type="scientific">Camellia lanceoleosa</name>
    <dbReference type="NCBI Taxonomy" id="1840588"/>
    <lineage>
        <taxon>Eukaryota</taxon>
        <taxon>Viridiplantae</taxon>
        <taxon>Streptophyta</taxon>
        <taxon>Embryophyta</taxon>
        <taxon>Tracheophyta</taxon>
        <taxon>Spermatophyta</taxon>
        <taxon>Magnoliopsida</taxon>
        <taxon>eudicotyledons</taxon>
        <taxon>Gunneridae</taxon>
        <taxon>Pentapetalae</taxon>
        <taxon>asterids</taxon>
        <taxon>Ericales</taxon>
        <taxon>Theaceae</taxon>
        <taxon>Camellia</taxon>
    </lineage>
</organism>
<keyword evidence="2" id="KW-1185">Reference proteome</keyword>
<accession>A0ACC0IMZ5</accession>